<feature type="compositionally biased region" description="Polar residues" evidence="1">
    <location>
        <begin position="1"/>
        <end position="10"/>
    </location>
</feature>
<accession>A0ABR3PV06</accession>
<sequence length="480" mass="50222">MAPNTRSRSAPTRPAPAPKPAPKAPAPKPAPKNKASGTTARKNGKKKAQADGEGDAGAADAAPAAPHEDDSPPDMTPAEVARFAALQGTVEVDEEDDVAGPSRPATARRGRGGHPASSQRTPATATRRSGRQEARPSSSANPAPKALATGSIKQASAKVKQEHQPPPTLPTPPQQPPAQPHNESGYEPTGDDQDPGPDSALTSQLAPDTTPHSSRARTERWILELARNPPVGAGPPPPLAPDRDDGPSHLSSVSNAPSESASGEESGSASEAEEEESETSETQVAQQPAQQPKLLAPPQPPTSSLATTPLPDPEPQPQPLVTYRRKRAADPGPSKMQGKRAVRAESEEERPGRKRPRTAQDLKPRAIKAKPVRRRKPVREEEEEEDELAGGSSPRVKSEPLDDPAPPPKAAGTARGAKSSAWTADKKRAVMDHVVSLGVAQVDYAKLSAEVGISVTALRNQLQKGHKGNLRDKAISGAGV</sequence>
<feature type="compositionally biased region" description="Polar residues" evidence="1">
    <location>
        <begin position="116"/>
        <end position="127"/>
    </location>
</feature>
<feature type="compositionally biased region" description="Low complexity" evidence="1">
    <location>
        <begin position="56"/>
        <end position="65"/>
    </location>
</feature>
<comment type="caution">
    <text evidence="2">The sequence shown here is derived from an EMBL/GenBank/DDBJ whole genome shotgun (WGS) entry which is preliminary data.</text>
</comment>
<dbReference type="RefSeq" id="XP_069206146.1">
    <property type="nucleotide sequence ID" value="XM_069356305.1"/>
</dbReference>
<evidence type="ECO:0000256" key="1">
    <source>
        <dbReference type="SAM" id="MobiDB-lite"/>
    </source>
</evidence>
<feature type="compositionally biased region" description="Basic and acidic residues" evidence="1">
    <location>
        <begin position="342"/>
        <end position="351"/>
    </location>
</feature>
<organism evidence="2 3">
    <name type="scientific">Vanrija albida</name>
    <dbReference type="NCBI Taxonomy" id="181172"/>
    <lineage>
        <taxon>Eukaryota</taxon>
        <taxon>Fungi</taxon>
        <taxon>Dikarya</taxon>
        <taxon>Basidiomycota</taxon>
        <taxon>Agaricomycotina</taxon>
        <taxon>Tremellomycetes</taxon>
        <taxon>Trichosporonales</taxon>
        <taxon>Trichosporonaceae</taxon>
        <taxon>Vanrija</taxon>
    </lineage>
</organism>
<dbReference type="Proteomes" id="UP001565368">
    <property type="component" value="Unassembled WGS sequence"/>
</dbReference>
<dbReference type="EMBL" id="JBBXJM010000006">
    <property type="protein sequence ID" value="KAL1406202.1"/>
    <property type="molecule type" value="Genomic_DNA"/>
</dbReference>
<feature type="region of interest" description="Disordered" evidence="1">
    <location>
        <begin position="1"/>
        <end position="423"/>
    </location>
</feature>
<feature type="compositionally biased region" description="Basic residues" evidence="1">
    <location>
        <begin position="365"/>
        <end position="377"/>
    </location>
</feature>
<evidence type="ECO:0000313" key="3">
    <source>
        <dbReference type="Proteomes" id="UP001565368"/>
    </source>
</evidence>
<feature type="compositionally biased region" description="Low complexity" evidence="1">
    <location>
        <begin position="251"/>
        <end position="270"/>
    </location>
</feature>
<name>A0ABR3PV06_9TREE</name>
<protein>
    <submittedName>
        <fullName evidence="2">Uncharacterized protein</fullName>
    </submittedName>
</protein>
<evidence type="ECO:0000313" key="2">
    <source>
        <dbReference type="EMBL" id="KAL1406202.1"/>
    </source>
</evidence>
<proteinExistence type="predicted"/>
<feature type="compositionally biased region" description="Pro residues" evidence="1">
    <location>
        <begin position="13"/>
        <end position="30"/>
    </location>
</feature>
<feature type="compositionally biased region" description="Pro residues" evidence="1">
    <location>
        <begin position="164"/>
        <end position="179"/>
    </location>
</feature>
<dbReference type="GeneID" id="95988935"/>
<keyword evidence="3" id="KW-1185">Reference proteome</keyword>
<feature type="compositionally biased region" description="Low complexity" evidence="1">
    <location>
        <begin position="280"/>
        <end position="294"/>
    </location>
</feature>
<feature type="compositionally biased region" description="Polar residues" evidence="1">
    <location>
        <begin position="200"/>
        <end position="213"/>
    </location>
</feature>
<reference evidence="2 3" key="1">
    <citation type="submission" date="2023-08" db="EMBL/GenBank/DDBJ databases">
        <title>Annotated Genome Sequence of Vanrija albida AlHP1.</title>
        <authorList>
            <person name="Herzog R."/>
        </authorList>
    </citation>
    <scope>NUCLEOTIDE SEQUENCE [LARGE SCALE GENOMIC DNA]</scope>
    <source>
        <strain evidence="2 3">AlHP1</strain>
    </source>
</reference>
<gene>
    <name evidence="2" type="ORF">Q8F55_007892</name>
</gene>